<accession>A0A6G1AQW6</accession>
<dbReference type="InterPro" id="IPR013783">
    <property type="entry name" value="Ig-like_fold"/>
</dbReference>
<evidence type="ECO:0000256" key="7">
    <source>
        <dbReference type="SAM" id="SignalP"/>
    </source>
</evidence>
<name>A0A6G1AQW6_CROCR</name>
<evidence type="ECO:0000256" key="4">
    <source>
        <dbReference type="ARBA" id="ARBA00023170"/>
    </source>
</evidence>
<evidence type="ECO:0000313" key="9">
    <source>
        <dbReference type="EMBL" id="KAF0877902.1"/>
    </source>
</evidence>
<dbReference type="SMART" id="SM00406">
    <property type="entry name" value="IGv"/>
    <property type="match status" value="1"/>
</dbReference>
<feature type="domain" description="Ig-like" evidence="8">
    <location>
        <begin position="16"/>
        <end position="134"/>
    </location>
</feature>
<dbReference type="SUPFAM" id="SSF48726">
    <property type="entry name" value="Immunoglobulin"/>
    <property type="match status" value="1"/>
</dbReference>
<dbReference type="CDD" id="cd04983">
    <property type="entry name" value="IgV_TCR_alpha"/>
    <property type="match status" value="1"/>
</dbReference>
<dbReference type="InterPro" id="IPR003599">
    <property type="entry name" value="Ig_sub"/>
</dbReference>
<dbReference type="InterPro" id="IPR036179">
    <property type="entry name" value="Ig-like_dom_sf"/>
</dbReference>
<dbReference type="InterPro" id="IPR013106">
    <property type="entry name" value="Ig_V-set"/>
</dbReference>
<keyword evidence="1 7" id="KW-0732">Signal</keyword>
<evidence type="ECO:0000256" key="5">
    <source>
        <dbReference type="ARBA" id="ARBA00023319"/>
    </source>
</evidence>
<dbReference type="InterPro" id="IPR051006">
    <property type="entry name" value="TCR_variable_domain"/>
</dbReference>
<dbReference type="Gene3D" id="2.60.40.10">
    <property type="entry name" value="Immunoglobulins"/>
    <property type="match status" value="1"/>
</dbReference>
<dbReference type="AlphaFoldDB" id="A0A6G1AQW6"/>
<evidence type="ECO:0000256" key="6">
    <source>
        <dbReference type="ARBA" id="ARBA00043266"/>
    </source>
</evidence>
<keyword evidence="4" id="KW-0675">Receptor</keyword>
<evidence type="ECO:0000256" key="1">
    <source>
        <dbReference type="ARBA" id="ARBA00022729"/>
    </source>
</evidence>
<evidence type="ECO:0000313" key="10">
    <source>
        <dbReference type="Proteomes" id="UP000475037"/>
    </source>
</evidence>
<keyword evidence="10" id="KW-1185">Reference proteome</keyword>
<feature type="signal peptide" evidence="7">
    <location>
        <begin position="1"/>
        <end position="21"/>
    </location>
</feature>
<evidence type="ECO:0000259" key="8">
    <source>
        <dbReference type="PROSITE" id="PS50835"/>
    </source>
</evidence>
<dbReference type="PANTHER" id="PTHR19343">
    <property type="entry name" value="T CELL RECEPTOR ALPHA VARIABLE 1-2"/>
    <property type="match status" value="1"/>
</dbReference>
<comment type="caution">
    <text evidence="9">The sequence shown here is derived from an EMBL/GenBank/DDBJ whole genome shotgun (WGS) entry which is preliminary data.</text>
</comment>
<dbReference type="Proteomes" id="UP000475037">
    <property type="component" value="Unassembled WGS sequence"/>
</dbReference>
<evidence type="ECO:0000256" key="2">
    <source>
        <dbReference type="ARBA" id="ARBA00022859"/>
    </source>
</evidence>
<dbReference type="GO" id="GO:0042101">
    <property type="term" value="C:T cell receptor complex"/>
    <property type="evidence" value="ECO:0007669"/>
    <property type="project" value="UniProtKB-KW"/>
</dbReference>
<dbReference type="GO" id="GO:0042605">
    <property type="term" value="F:peptide antigen binding"/>
    <property type="evidence" value="ECO:0007669"/>
    <property type="project" value="TreeGrafter"/>
</dbReference>
<keyword evidence="6" id="KW-1279">T cell receptor</keyword>
<sequence length="162" mass="18230">MGKLLGVSLLILWLQPDWVNCQQKNGAQEQVKQSPSLSVQEGEISILNCEYNNNNFDYFSWYKKYPAKSLEFVISIRLVVDKKEDERFTVYLNKSAKHLSLHITDSQPGDSALYFCAASAQCSSGTCSLYTKLQLGLCLLGGPYLEAHTCFHLNRAVREGVL</sequence>
<organism evidence="9 10">
    <name type="scientific">Crocuta crocuta</name>
    <name type="common">Spotted hyena</name>
    <dbReference type="NCBI Taxonomy" id="9678"/>
    <lineage>
        <taxon>Eukaryota</taxon>
        <taxon>Metazoa</taxon>
        <taxon>Chordata</taxon>
        <taxon>Craniata</taxon>
        <taxon>Vertebrata</taxon>
        <taxon>Euteleostomi</taxon>
        <taxon>Mammalia</taxon>
        <taxon>Eutheria</taxon>
        <taxon>Laurasiatheria</taxon>
        <taxon>Carnivora</taxon>
        <taxon>Feliformia</taxon>
        <taxon>Hyaenidae</taxon>
        <taxon>Crocuta</taxon>
    </lineage>
</organism>
<proteinExistence type="predicted"/>
<feature type="non-terminal residue" evidence="9">
    <location>
        <position position="1"/>
    </location>
</feature>
<dbReference type="PROSITE" id="PS50835">
    <property type="entry name" value="IG_LIKE"/>
    <property type="match status" value="1"/>
</dbReference>
<feature type="non-terminal residue" evidence="9">
    <location>
        <position position="162"/>
    </location>
</feature>
<dbReference type="InterPro" id="IPR007110">
    <property type="entry name" value="Ig-like_dom"/>
</dbReference>
<keyword evidence="3" id="KW-1064">Adaptive immunity</keyword>
<reference evidence="9 10" key="1">
    <citation type="submission" date="2019-11" db="EMBL/GenBank/DDBJ databases">
        <authorList>
            <person name="Yang C."/>
            <person name="Li F."/>
        </authorList>
    </citation>
    <scope>NUCLEOTIDE SEQUENCE [LARGE SCALE GENOMIC DNA]</scope>
    <source>
        <strain evidence="9">KB4526</strain>
        <tissue evidence="9">Muscle</tissue>
    </source>
</reference>
<dbReference type="PANTHER" id="PTHR19343:SF24">
    <property type="entry name" value="T CELL RECEPTOR ALPHA VARIABLE 29_DELTA VARIABLE 5"/>
    <property type="match status" value="1"/>
</dbReference>
<protein>
    <submittedName>
        <fullName evidence="9">TVA2 protein</fullName>
    </submittedName>
</protein>
<keyword evidence="2" id="KW-0391">Immunity</keyword>
<gene>
    <name evidence="9" type="primary">Tcra_6</name>
    <name evidence="9" type="ORF">FOF47_R13892</name>
</gene>
<dbReference type="GO" id="GO:0002250">
    <property type="term" value="P:adaptive immune response"/>
    <property type="evidence" value="ECO:0007669"/>
    <property type="project" value="UniProtKB-KW"/>
</dbReference>
<feature type="chain" id="PRO_5026087073" evidence="7">
    <location>
        <begin position="22"/>
        <end position="162"/>
    </location>
</feature>
<dbReference type="Pfam" id="PF07686">
    <property type="entry name" value="V-set"/>
    <property type="match status" value="1"/>
</dbReference>
<dbReference type="SMART" id="SM00409">
    <property type="entry name" value="IG"/>
    <property type="match status" value="1"/>
</dbReference>
<dbReference type="EMBL" id="VOAJ01004087">
    <property type="protein sequence ID" value="KAF0877902.1"/>
    <property type="molecule type" value="Genomic_DNA"/>
</dbReference>
<keyword evidence="5" id="KW-0393">Immunoglobulin domain</keyword>
<dbReference type="OrthoDB" id="9631130at2759"/>
<evidence type="ECO:0000256" key="3">
    <source>
        <dbReference type="ARBA" id="ARBA00023130"/>
    </source>
</evidence>